<dbReference type="InterPro" id="IPR054213">
    <property type="entry name" value="DUF6920"/>
</dbReference>
<reference evidence="1 2" key="1">
    <citation type="submission" date="2016-11" db="EMBL/GenBank/DDBJ databases">
        <title>Draft Genome Sequences of Nine Cyanobacterial Strains from Diverse Habitats.</title>
        <authorList>
            <person name="Zhu T."/>
            <person name="Hou S."/>
            <person name="Lu X."/>
            <person name="Hess W.R."/>
        </authorList>
    </citation>
    <scope>NUCLEOTIDE SEQUENCE [LARGE SCALE GENOMIC DNA]</scope>
    <source>
        <strain evidence="1 2">NIES-593</strain>
    </source>
</reference>
<evidence type="ECO:0000313" key="1">
    <source>
        <dbReference type="EMBL" id="OKH20226.1"/>
    </source>
</evidence>
<accession>A0A1U7H9G9</accession>
<dbReference type="Pfam" id="PF21900">
    <property type="entry name" value="DUF6920"/>
    <property type="match status" value="1"/>
</dbReference>
<name>A0A1U7H9G9_9CYAN</name>
<evidence type="ECO:0000313" key="2">
    <source>
        <dbReference type="Proteomes" id="UP000186868"/>
    </source>
</evidence>
<organism evidence="1 2">
    <name type="scientific">Hydrococcus rivularis NIES-593</name>
    <dbReference type="NCBI Taxonomy" id="1921803"/>
    <lineage>
        <taxon>Bacteria</taxon>
        <taxon>Bacillati</taxon>
        <taxon>Cyanobacteriota</taxon>
        <taxon>Cyanophyceae</taxon>
        <taxon>Pleurocapsales</taxon>
        <taxon>Hydrococcaceae</taxon>
        <taxon>Hydrococcus</taxon>
    </lineage>
</organism>
<dbReference type="AlphaFoldDB" id="A0A1U7H9G9"/>
<protein>
    <submittedName>
        <fullName evidence="1">Uncharacterized protein</fullName>
    </submittedName>
</protein>
<proteinExistence type="predicted"/>
<comment type="caution">
    <text evidence="1">The sequence shown here is derived from an EMBL/GenBank/DDBJ whole genome shotgun (WGS) entry which is preliminary data.</text>
</comment>
<dbReference type="STRING" id="1921803.NIES593_19720"/>
<gene>
    <name evidence="1" type="ORF">NIES593_19720</name>
</gene>
<dbReference type="Proteomes" id="UP000186868">
    <property type="component" value="Unassembled WGS sequence"/>
</dbReference>
<keyword evidence="2" id="KW-1185">Reference proteome</keyword>
<dbReference type="EMBL" id="MRCB01000033">
    <property type="protein sequence ID" value="OKH20226.1"/>
    <property type="molecule type" value="Genomic_DNA"/>
</dbReference>
<feature type="non-terminal residue" evidence="1">
    <location>
        <position position="1"/>
    </location>
</feature>
<sequence>RSVLRGGERGDPRTLPDNAALFGLFSLVNMQGTGDIAKGELMRFFAEAVWYPTALLPSPSQGIHWEAVSDRSAQGTLTECDISITLLFTFNE</sequence>